<keyword evidence="3" id="KW-1185">Reference proteome</keyword>
<dbReference type="Pfam" id="PF01755">
    <property type="entry name" value="Glyco_transf_25"/>
    <property type="match status" value="1"/>
</dbReference>
<comment type="caution">
    <text evidence="2">The sequence shown here is derived from an EMBL/GenBank/DDBJ whole genome shotgun (WGS) entry which is preliminary data.</text>
</comment>
<sequence>MNKFFISLERTPERTERFRTVNAHVPGLVHAPGIDGSVLDIDGMKQQGFLREDCQFTRGAIGSGLTHAALWGTVAKSGVAAHIFEDDAFLCRNFEEESRRVIASLPEDWDIILWGNNSDTVLQFDLLPGITQCVATFSQDSVRAGIQTFRDMDVTSLPFRLDHTFGICGYAISPSGADKMIRSCLPMETTDLGYASLGGRVLTTTSIDHLMNMHYHEMKAYTCFPPLCLTDNLTAQSLNLD</sequence>
<proteinExistence type="predicted"/>
<accession>A0A7W4KBH9</accession>
<reference evidence="2 3" key="1">
    <citation type="submission" date="2020-04" db="EMBL/GenBank/DDBJ databases">
        <title>Description of novel Gluconacetobacter.</title>
        <authorList>
            <person name="Sombolestani A."/>
        </authorList>
    </citation>
    <scope>NUCLEOTIDE SEQUENCE [LARGE SCALE GENOMIC DNA]</scope>
    <source>
        <strain evidence="2 3">LMG 27800</strain>
    </source>
</reference>
<keyword evidence="2" id="KW-0808">Transferase</keyword>
<evidence type="ECO:0000259" key="1">
    <source>
        <dbReference type="Pfam" id="PF01755"/>
    </source>
</evidence>
<dbReference type="AlphaFoldDB" id="A0A7W4KBH9"/>
<gene>
    <name evidence="2" type="ORF">HLH27_02100</name>
</gene>
<feature type="domain" description="Glycosyl transferase family 25" evidence="1">
    <location>
        <begin position="4"/>
        <end position="184"/>
    </location>
</feature>
<protein>
    <submittedName>
        <fullName evidence="2">Glycosyl transferase</fullName>
    </submittedName>
</protein>
<evidence type="ECO:0000313" key="3">
    <source>
        <dbReference type="Proteomes" id="UP000540556"/>
    </source>
</evidence>
<name>A0A7W4KBH9_9PROT</name>
<dbReference type="GO" id="GO:0016740">
    <property type="term" value="F:transferase activity"/>
    <property type="evidence" value="ECO:0007669"/>
    <property type="project" value="UniProtKB-KW"/>
</dbReference>
<dbReference type="EMBL" id="JABEQK010000001">
    <property type="protein sequence ID" value="MBB2203810.1"/>
    <property type="molecule type" value="Genomic_DNA"/>
</dbReference>
<dbReference type="InterPro" id="IPR002654">
    <property type="entry name" value="Glyco_trans_25"/>
</dbReference>
<organism evidence="2 3">
    <name type="scientific">Gluconacetobacter takamatsuzukensis</name>
    <dbReference type="NCBI Taxonomy" id="1286190"/>
    <lineage>
        <taxon>Bacteria</taxon>
        <taxon>Pseudomonadati</taxon>
        <taxon>Pseudomonadota</taxon>
        <taxon>Alphaproteobacteria</taxon>
        <taxon>Acetobacterales</taxon>
        <taxon>Acetobacteraceae</taxon>
        <taxon>Gluconacetobacter</taxon>
    </lineage>
</organism>
<evidence type="ECO:0000313" key="2">
    <source>
        <dbReference type="EMBL" id="MBB2203810.1"/>
    </source>
</evidence>
<dbReference type="RefSeq" id="WP_182947410.1">
    <property type="nucleotide sequence ID" value="NZ_JABEQK010000001.1"/>
</dbReference>
<dbReference type="Proteomes" id="UP000540556">
    <property type="component" value="Unassembled WGS sequence"/>
</dbReference>